<dbReference type="GO" id="GO:0070475">
    <property type="term" value="P:rRNA base methylation"/>
    <property type="evidence" value="ECO:0007669"/>
    <property type="project" value="TreeGrafter"/>
</dbReference>
<organism evidence="7 8">
    <name type="scientific">Aquimixticola soesokkakensis</name>
    <dbReference type="NCBI Taxonomy" id="1519096"/>
    <lineage>
        <taxon>Bacteria</taxon>
        <taxon>Pseudomonadati</taxon>
        <taxon>Pseudomonadota</taxon>
        <taxon>Alphaproteobacteria</taxon>
        <taxon>Rhodobacterales</taxon>
        <taxon>Paracoccaceae</taxon>
        <taxon>Aquimixticola</taxon>
    </lineage>
</organism>
<feature type="binding site" evidence="6">
    <location>
        <position position="267"/>
    </location>
    <ligand>
        <name>S-adenosyl-L-methionine</name>
        <dbReference type="ChEBI" id="CHEBI:59789"/>
    </ligand>
</feature>
<feature type="binding site" evidence="6">
    <location>
        <position position="287"/>
    </location>
    <ligand>
        <name>S-adenosyl-L-methionine</name>
        <dbReference type="ChEBI" id="CHEBI:59789"/>
    </ligand>
</feature>
<dbReference type="Proteomes" id="UP000193862">
    <property type="component" value="Unassembled WGS sequence"/>
</dbReference>
<feature type="binding site" evidence="6">
    <location>
        <position position="240"/>
    </location>
    <ligand>
        <name>S-adenosyl-L-methionine</name>
        <dbReference type="ChEBI" id="CHEBI:59789"/>
    </ligand>
</feature>
<dbReference type="SUPFAM" id="SSF53335">
    <property type="entry name" value="S-adenosyl-L-methionine-dependent methyltransferases"/>
    <property type="match status" value="1"/>
</dbReference>
<dbReference type="OrthoDB" id="9804590at2"/>
<keyword evidence="5" id="KW-0411">Iron-sulfur</keyword>
<keyword evidence="1" id="KW-0408">Iron</keyword>
<dbReference type="AlphaFoldDB" id="A0A1Y5R8D3"/>
<keyword evidence="1" id="KW-0004">4Fe-4S</keyword>
<feature type="active site" description="Nucleophile" evidence="6">
    <location>
        <position position="361"/>
    </location>
</feature>
<dbReference type="PROSITE" id="PS51687">
    <property type="entry name" value="SAM_MT_RNA_M5U"/>
    <property type="match status" value="1"/>
</dbReference>
<dbReference type="EC" id="2.1.1.190" evidence="7"/>
<name>A0A1Y5R8D3_9RHOB</name>
<dbReference type="InterPro" id="IPR010280">
    <property type="entry name" value="U5_MeTrfase_fam"/>
</dbReference>
<keyword evidence="8" id="KW-1185">Reference proteome</keyword>
<keyword evidence="2 6" id="KW-0489">Methyltransferase</keyword>
<sequence>MSELVIERLGHLGDGIAKGPVFVPLTLPGELVAGEVTGDRMETPRILRPSEDRVSAPCRHFRACGGCSLQHASDPFVASWKSDVVRAALSAHGIDIAVARIDTSPERSRRRAVFSGRRTKKGVLVGLHGRASGTIVEVPDCRIMSPAIMAALPALEALVAAGASRKAEMSLAVIETERGADVAVRGGKPLDQALRIGLSEVVGTFGLTRLYWDGEQIAQDAPIQRFGRATVIPPAGAFLQATHEGEAALLAYVRQAVGKSKKIADLFAGCGTFSLPLAEGAEIHAVESEAAMLSALDRGWRAAPGLKLVTTEARDLFRRPLLPDELDKFNAVVLDPPRAGCEAQVEELAHSKVSKVVSVSCNPVTFARDSKILIDAGYSISDLIVVDQFRWSPHIEAAATFTRL</sequence>
<dbReference type="RefSeq" id="WP_085834853.1">
    <property type="nucleotide sequence ID" value="NZ_FWFS01000001.1"/>
</dbReference>
<dbReference type="CDD" id="cd02440">
    <property type="entry name" value="AdoMet_MTases"/>
    <property type="match status" value="1"/>
</dbReference>
<evidence type="ECO:0000256" key="3">
    <source>
        <dbReference type="ARBA" id="ARBA00022679"/>
    </source>
</evidence>
<dbReference type="GO" id="GO:0070041">
    <property type="term" value="F:rRNA (uridine-C5-)-methyltransferase activity"/>
    <property type="evidence" value="ECO:0007669"/>
    <property type="project" value="TreeGrafter"/>
</dbReference>
<gene>
    <name evidence="7" type="primary">rlmD</name>
    <name evidence="7" type="ORF">AQS8620_00087</name>
</gene>
<protein>
    <submittedName>
        <fullName evidence="7">23S rRNA (Uracil(1939)-C(5))-methyltransferase RlmD</fullName>
        <ecNumber evidence="7">2.1.1.190</ecNumber>
    </submittedName>
</protein>
<dbReference type="GO" id="GO:0051539">
    <property type="term" value="F:4 iron, 4 sulfur cluster binding"/>
    <property type="evidence" value="ECO:0007669"/>
    <property type="project" value="UniProtKB-KW"/>
</dbReference>
<evidence type="ECO:0000256" key="6">
    <source>
        <dbReference type="PROSITE-ProRule" id="PRU01024"/>
    </source>
</evidence>
<dbReference type="PANTHER" id="PTHR11061:SF49">
    <property type="entry name" value="23S RRNA (URACIL(1939)-C(5))-METHYLTRANSFERASE RLMD"/>
    <property type="match status" value="1"/>
</dbReference>
<evidence type="ECO:0000313" key="7">
    <source>
        <dbReference type="EMBL" id="SLN11163.1"/>
    </source>
</evidence>
<reference evidence="7 8" key="1">
    <citation type="submission" date="2017-03" db="EMBL/GenBank/DDBJ databases">
        <authorList>
            <person name="Afonso C.L."/>
            <person name="Miller P.J."/>
            <person name="Scott M.A."/>
            <person name="Spackman E."/>
            <person name="Goraichik I."/>
            <person name="Dimitrov K.M."/>
            <person name="Suarez D.L."/>
            <person name="Swayne D.E."/>
        </authorList>
    </citation>
    <scope>NUCLEOTIDE SEQUENCE [LARGE SCALE GENOMIC DNA]</scope>
    <source>
        <strain evidence="7 8">CECT 8620</strain>
    </source>
</reference>
<evidence type="ECO:0000256" key="2">
    <source>
        <dbReference type="ARBA" id="ARBA00022603"/>
    </source>
</evidence>
<dbReference type="Gene3D" id="3.40.50.150">
    <property type="entry name" value="Vaccinia Virus protein VP39"/>
    <property type="match status" value="1"/>
</dbReference>
<evidence type="ECO:0000256" key="5">
    <source>
        <dbReference type="ARBA" id="ARBA00023014"/>
    </source>
</evidence>
<dbReference type="Gene3D" id="2.40.50.1070">
    <property type="match status" value="1"/>
</dbReference>
<dbReference type="EMBL" id="FWFS01000001">
    <property type="protein sequence ID" value="SLN11163.1"/>
    <property type="molecule type" value="Genomic_DNA"/>
</dbReference>
<dbReference type="Gene3D" id="2.40.50.140">
    <property type="entry name" value="Nucleic acid-binding proteins"/>
    <property type="match status" value="1"/>
</dbReference>
<dbReference type="InterPro" id="IPR029063">
    <property type="entry name" value="SAM-dependent_MTases_sf"/>
</dbReference>
<dbReference type="Pfam" id="PF05958">
    <property type="entry name" value="tRNA_U5-meth_tr"/>
    <property type="match status" value="1"/>
</dbReference>
<keyword evidence="4 6" id="KW-0949">S-adenosyl-L-methionine</keyword>
<keyword evidence="3 6" id="KW-0808">Transferase</keyword>
<dbReference type="InterPro" id="IPR012340">
    <property type="entry name" value="NA-bd_OB-fold"/>
</dbReference>
<evidence type="ECO:0000256" key="4">
    <source>
        <dbReference type="ARBA" id="ARBA00022691"/>
    </source>
</evidence>
<keyword evidence="1" id="KW-0479">Metal-binding</keyword>
<evidence type="ECO:0000256" key="1">
    <source>
        <dbReference type="ARBA" id="ARBA00022485"/>
    </source>
</evidence>
<proteinExistence type="inferred from homology"/>
<evidence type="ECO:0000313" key="8">
    <source>
        <dbReference type="Proteomes" id="UP000193862"/>
    </source>
</evidence>
<comment type="similarity">
    <text evidence="6">Belongs to the class I-like SAM-binding methyltransferase superfamily. RNA M5U methyltransferase family.</text>
</comment>
<feature type="binding site" evidence="6">
    <location>
        <position position="335"/>
    </location>
    <ligand>
        <name>S-adenosyl-L-methionine</name>
        <dbReference type="ChEBI" id="CHEBI:59789"/>
    </ligand>
</feature>
<accession>A0A1Y5R8D3</accession>
<dbReference type="PANTHER" id="PTHR11061">
    <property type="entry name" value="RNA M5U METHYLTRANSFERASE"/>
    <property type="match status" value="1"/>
</dbReference>